<dbReference type="EMBL" id="JAVDYI010000001">
    <property type="protein sequence ID" value="MDR7359996.1"/>
    <property type="molecule type" value="Genomic_DNA"/>
</dbReference>
<evidence type="ECO:0000313" key="2">
    <source>
        <dbReference type="Proteomes" id="UP001183817"/>
    </source>
</evidence>
<name>A0ABU2BP09_9MICC</name>
<dbReference type="RefSeq" id="WP_310292661.1">
    <property type="nucleotide sequence ID" value="NZ_BAAAWO010000001.1"/>
</dbReference>
<evidence type="ECO:0000313" key="1">
    <source>
        <dbReference type="EMBL" id="MDR7359996.1"/>
    </source>
</evidence>
<gene>
    <name evidence="1" type="ORF">J2S64_003687</name>
</gene>
<proteinExistence type="predicted"/>
<organism evidence="1 2">
    <name type="scientific">Paeniglutamicibacter sulfureus</name>
    <dbReference type="NCBI Taxonomy" id="43666"/>
    <lineage>
        <taxon>Bacteria</taxon>
        <taxon>Bacillati</taxon>
        <taxon>Actinomycetota</taxon>
        <taxon>Actinomycetes</taxon>
        <taxon>Micrococcales</taxon>
        <taxon>Micrococcaceae</taxon>
        <taxon>Paeniglutamicibacter</taxon>
    </lineage>
</organism>
<sequence>MKEPTEAAVQSEAFILLPHTVTDLDDFVENPDRYLVSMFNEPERAADLWRERLKKNPYGSDGFLSLTYYGHDLISADLWDEVSGIWHALLELVEEFIQKGSAERLFPDQPVPLRLQAKGRTALFSVNSQTAMVDPKDFIPGLLHEAVRYYSWIEQHLGTDENESIRYIHSIRSAFQAEFYSD</sequence>
<keyword evidence="2" id="KW-1185">Reference proteome</keyword>
<dbReference type="Proteomes" id="UP001183817">
    <property type="component" value="Unassembled WGS sequence"/>
</dbReference>
<protein>
    <submittedName>
        <fullName evidence="1">Uncharacterized protein</fullName>
    </submittedName>
</protein>
<comment type="caution">
    <text evidence="1">The sequence shown here is derived from an EMBL/GenBank/DDBJ whole genome shotgun (WGS) entry which is preliminary data.</text>
</comment>
<reference evidence="1 2" key="1">
    <citation type="submission" date="2023-07" db="EMBL/GenBank/DDBJ databases">
        <title>Sequencing the genomes of 1000 actinobacteria strains.</title>
        <authorList>
            <person name="Klenk H.-P."/>
        </authorList>
    </citation>
    <scope>NUCLEOTIDE SEQUENCE [LARGE SCALE GENOMIC DNA]</scope>
    <source>
        <strain evidence="1 2">DSM 20167</strain>
    </source>
</reference>
<accession>A0ABU2BP09</accession>